<dbReference type="EMBL" id="CM034392">
    <property type="protein sequence ID" value="KAJ0180438.1"/>
    <property type="molecule type" value="Genomic_DNA"/>
</dbReference>
<comment type="caution">
    <text evidence="1">The sequence shown here is derived from an EMBL/GenBank/DDBJ whole genome shotgun (WGS) entry which is preliminary data.</text>
</comment>
<organism evidence="1 2">
    <name type="scientific">Dendrolimus kikuchii</name>
    <dbReference type="NCBI Taxonomy" id="765133"/>
    <lineage>
        <taxon>Eukaryota</taxon>
        <taxon>Metazoa</taxon>
        <taxon>Ecdysozoa</taxon>
        <taxon>Arthropoda</taxon>
        <taxon>Hexapoda</taxon>
        <taxon>Insecta</taxon>
        <taxon>Pterygota</taxon>
        <taxon>Neoptera</taxon>
        <taxon>Endopterygota</taxon>
        <taxon>Lepidoptera</taxon>
        <taxon>Glossata</taxon>
        <taxon>Ditrysia</taxon>
        <taxon>Bombycoidea</taxon>
        <taxon>Lasiocampidae</taxon>
        <taxon>Dendrolimus</taxon>
    </lineage>
</organism>
<reference evidence="1 2" key="1">
    <citation type="journal article" date="2021" name="Front. Genet.">
        <title>Chromosome-Level Genome Assembly Reveals Significant Gene Expansion in the Toll and IMD Signaling Pathways of Dendrolimus kikuchii.</title>
        <authorList>
            <person name="Zhou J."/>
            <person name="Wu P."/>
            <person name="Xiong Z."/>
            <person name="Liu N."/>
            <person name="Zhao N."/>
            <person name="Ji M."/>
            <person name="Qiu Y."/>
            <person name="Yang B."/>
        </authorList>
    </citation>
    <scope>NUCLEOTIDE SEQUENCE [LARGE SCALE GENOMIC DNA]</scope>
    <source>
        <strain evidence="1">Ann1</strain>
    </source>
</reference>
<name>A0ACC1D957_9NEOP</name>
<accession>A0ACC1D957</accession>
<evidence type="ECO:0000313" key="1">
    <source>
        <dbReference type="EMBL" id="KAJ0180438.1"/>
    </source>
</evidence>
<evidence type="ECO:0000313" key="2">
    <source>
        <dbReference type="Proteomes" id="UP000824533"/>
    </source>
</evidence>
<proteinExistence type="predicted"/>
<feature type="non-terminal residue" evidence="1">
    <location>
        <position position="1"/>
    </location>
</feature>
<protein>
    <submittedName>
        <fullName evidence="1">Uncharacterized protein</fullName>
    </submittedName>
</protein>
<gene>
    <name evidence="1" type="ORF">K1T71_003842</name>
</gene>
<sequence length="105" mass="12021">DFQHSLYESIHNVHVTLSFDKIYDLRPLHTKTAQEVVHVLLDVFCILGAPSVHQSDNGREFANHVIEELKVMWSKLSRGHGKPQHSQSQGNIERDNQDVQKILLA</sequence>
<keyword evidence="2" id="KW-1185">Reference proteome</keyword>
<dbReference type="Proteomes" id="UP000824533">
    <property type="component" value="Linkage Group LG06"/>
</dbReference>